<dbReference type="InterPro" id="IPR011335">
    <property type="entry name" value="Restrct_endonuc-II-like"/>
</dbReference>
<dbReference type="GO" id="GO:0015666">
    <property type="term" value="F:restriction endodeoxyribonuclease activity"/>
    <property type="evidence" value="ECO:0007669"/>
    <property type="project" value="TreeGrafter"/>
</dbReference>
<sequence length="208" mass="22773">MNPAWLALPVAAVFALPWVLDFLRSSWLPLAVTVVTLAVLLGAAVVVVRRLGASYRREALMRAGLDQLDPKRFEELTAELLRRDGFRKVRVVGGSGDRGIDVLGVAPDGSPYAVQCKYYTRPLGPGGVRDFVGALHAAPYKDHQGVLVTSNYLSTQAADTAREQDLIVIDQDRLADWLLGVYRLGPGRSSMPWLARLRRGRTPAVETP</sequence>
<comment type="caution">
    <text evidence="3">The sequence shown here is derived from an EMBL/GenBank/DDBJ whole genome shotgun (WGS) entry which is preliminary data.</text>
</comment>
<dbReference type="InterPro" id="IPR011856">
    <property type="entry name" value="tRNA_endonuc-like_dom_sf"/>
</dbReference>
<keyword evidence="1" id="KW-0812">Transmembrane</keyword>
<dbReference type="InterPro" id="IPR007560">
    <property type="entry name" value="Restrct_endonuc_IV_Mrr"/>
</dbReference>
<dbReference type="PANTHER" id="PTHR30015:SF6">
    <property type="entry name" value="SLL1429 PROTEIN"/>
    <property type="match status" value="1"/>
</dbReference>
<gene>
    <name evidence="3" type="ORF">GCM10012278_32000</name>
</gene>
<name>A0A918A7P1_9ACTN</name>
<dbReference type="RefSeq" id="WP_189139353.1">
    <property type="nucleotide sequence ID" value="NZ_BMNK01000004.1"/>
</dbReference>
<dbReference type="InterPro" id="IPR052906">
    <property type="entry name" value="Type_IV_Methyl-Rstrct_Enzyme"/>
</dbReference>
<evidence type="ECO:0000256" key="1">
    <source>
        <dbReference type="SAM" id="Phobius"/>
    </source>
</evidence>
<evidence type="ECO:0000313" key="3">
    <source>
        <dbReference type="EMBL" id="GGP06775.1"/>
    </source>
</evidence>
<evidence type="ECO:0000259" key="2">
    <source>
        <dbReference type="Pfam" id="PF04471"/>
    </source>
</evidence>
<dbReference type="PANTHER" id="PTHR30015">
    <property type="entry name" value="MRR RESTRICTION SYSTEM PROTEIN"/>
    <property type="match status" value="1"/>
</dbReference>
<dbReference type="GO" id="GO:0009307">
    <property type="term" value="P:DNA restriction-modification system"/>
    <property type="evidence" value="ECO:0007669"/>
    <property type="project" value="InterPro"/>
</dbReference>
<feature type="domain" description="Restriction endonuclease type IV Mrr" evidence="2">
    <location>
        <begin position="65"/>
        <end position="178"/>
    </location>
</feature>
<feature type="transmembrane region" description="Helical" evidence="1">
    <location>
        <begin position="25"/>
        <end position="48"/>
    </location>
</feature>
<proteinExistence type="predicted"/>
<dbReference type="Proteomes" id="UP000660745">
    <property type="component" value="Unassembled WGS sequence"/>
</dbReference>
<dbReference type="GO" id="GO:0003677">
    <property type="term" value="F:DNA binding"/>
    <property type="evidence" value="ECO:0007669"/>
    <property type="project" value="InterPro"/>
</dbReference>
<dbReference type="Gene3D" id="3.40.1350.10">
    <property type="match status" value="1"/>
</dbReference>
<dbReference type="AlphaFoldDB" id="A0A918A7P1"/>
<keyword evidence="1" id="KW-0472">Membrane</keyword>
<reference evidence="3" key="1">
    <citation type="journal article" date="2014" name="Int. J. Syst. Evol. Microbiol.">
        <title>Complete genome sequence of Corynebacterium casei LMG S-19264T (=DSM 44701T), isolated from a smear-ripened cheese.</title>
        <authorList>
            <consortium name="US DOE Joint Genome Institute (JGI-PGF)"/>
            <person name="Walter F."/>
            <person name="Albersmeier A."/>
            <person name="Kalinowski J."/>
            <person name="Ruckert C."/>
        </authorList>
    </citation>
    <scope>NUCLEOTIDE SEQUENCE</scope>
    <source>
        <strain evidence="3">CGMCC 4.7430</strain>
    </source>
</reference>
<keyword evidence="1" id="KW-1133">Transmembrane helix</keyword>
<evidence type="ECO:0000313" key="4">
    <source>
        <dbReference type="Proteomes" id="UP000660745"/>
    </source>
</evidence>
<dbReference type="SUPFAM" id="SSF52980">
    <property type="entry name" value="Restriction endonuclease-like"/>
    <property type="match status" value="1"/>
</dbReference>
<dbReference type="EMBL" id="BMNK01000004">
    <property type="protein sequence ID" value="GGP06775.1"/>
    <property type="molecule type" value="Genomic_DNA"/>
</dbReference>
<reference evidence="3" key="2">
    <citation type="submission" date="2020-09" db="EMBL/GenBank/DDBJ databases">
        <authorList>
            <person name="Sun Q."/>
            <person name="Zhou Y."/>
        </authorList>
    </citation>
    <scope>NUCLEOTIDE SEQUENCE</scope>
    <source>
        <strain evidence="3">CGMCC 4.7430</strain>
    </source>
</reference>
<organism evidence="3 4">
    <name type="scientific">Nonomuraea glycinis</name>
    <dbReference type="NCBI Taxonomy" id="2047744"/>
    <lineage>
        <taxon>Bacteria</taxon>
        <taxon>Bacillati</taxon>
        <taxon>Actinomycetota</taxon>
        <taxon>Actinomycetes</taxon>
        <taxon>Streptosporangiales</taxon>
        <taxon>Streptosporangiaceae</taxon>
        <taxon>Nonomuraea</taxon>
    </lineage>
</organism>
<keyword evidence="4" id="KW-1185">Reference proteome</keyword>
<accession>A0A918A7P1</accession>
<dbReference type="Pfam" id="PF04471">
    <property type="entry name" value="Mrr_cat"/>
    <property type="match status" value="1"/>
</dbReference>
<protein>
    <recommendedName>
        <fullName evidence="2">Restriction endonuclease type IV Mrr domain-containing protein</fullName>
    </recommendedName>
</protein>